<evidence type="ECO:0000259" key="5">
    <source>
        <dbReference type="Pfam" id="PF00263"/>
    </source>
</evidence>
<dbReference type="InterPro" id="IPR003522">
    <property type="entry name" value="T3SS_OM_pore_YscC"/>
</dbReference>
<comment type="similarity">
    <text evidence="2">Belongs to the bacterial secretin family.</text>
</comment>
<protein>
    <submittedName>
        <fullName evidence="7">Pilus assembly protein N-terminal domain-containing protein</fullName>
    </submittedName>
</protein>
<evidence type="ECO:0000256" key="1">
    <source>
        <dbReference type="ARBA" id="ARBA00004442"/>
    </source>
</evidence>
<dbReference type="PANTHER" id="PTHR30332">
    <property type="entry name" value="PROBABLE GENERAL SECRETION PATHWAY PROTEIN D"/>
    <property type="match status" value="1"/>
</dbReference>
<reference evidence="7 8" key="1">
    <citation type="submission" date="2024-02" db="EMBL/GenBank/DDBJ databases">
        <title>New especies of Spiribacter isolated from saline water.</title>
        <authorList>
            <person name="Leon M.J."/>
            <person name="De La Haba R."/>
            <person name="Sanchez-Porro C."/>
            <person name="Ventosa A."/>
        </authorList>
    </citation>
    <scope>NUCLEOTIDE SEQUENCE [LARGE SCALE GENOMIC DNA]</scope>
    <source>
        <strain evidence="8">ag22IC6-390</strain>
    </source>
</reference>
<feature type="domain" description="Pilus formation protein N-terminal" evidence="6">
    <location>
        <begin position="29"/>
        <end position="94"/>
    </location>
</feature>
<dbReference type="InterPro" id="IPR032789">
    <property type="entry name" value="T2SS-T3SS_pil_N"/>
</dbReference>
<evidence type="ECO:0000313" key="7">
    <source>
        <dbReference type="EMBL" id="MEX0469337.1"/>
    </source>
</evidence>
<dbReference type="PANTHER" id="PTHR30332:SF17">
    <property type="entry name" value="TYPE IV PILIATION SYSTEM PROTEIN DR_0774-RELATED"/>
    <property type="match status" value="1"/>
</dbReference>
<organism evidence="7 8">
    <name type="scientific">Spiribacter pallidus</name>
    <dbReference type="NCBI Taxonomy" id="1987936"/>
    <lineage>
        <taxon>Bacteria</taxon>
        <taxon>Pseudomonadati</taxon>
        <taxon>Pseudomonadota</taxon>
        <taxon>Gammaproteobacteria</taxon>
        <taxon>Chromatiales</taxon>
        <taxon>Ectothiorhodospiraceae</taxon>
        <taxon>Spiribacter</taxon>
    </lineage>
</organism>
<feature type="signal peptide" evidence="4">
    <location>
        <begin position="1"/>
        <end position="24"/>
    </location>
</feature>
<feature type="region of interest" description="Disordered" evidence="3">
    <location>
        <begin position="400"/>
        <end position="428"/>
    </location>
</feature>
<accession>A0ABV3TCI0</accession>
<dbReference type="Pfam" id="PF00263">
    <property type="entry name" value="Secretin"/>
    <property type="match status" value="1"/>
</dbReference>
<dbReference type="PRINTS" id="PR01337">
    <property type="entry name" value="TYPE3OMGPROT"/>
</dbReference>
<dbReference type="InterPro" id="IPR050810">
    <property type="entry name" value="Bact_Secretion_Sys_Channel"/>
</dbReference>
<comment type="subcellular location">
    <subcellularLocation>
        <location evidence="1">Cell outer membrane</location>
    </subcellularLocation>
</comment>
<evidence type="ECO:0000256" key="3">
    <source>
        <dbReference type="SAM" id="MobiDB-lite"/>
    </source>
</evidence>
<evidence type="ECO:0000256" key="2">
    <source>
        <dbReference type="RuleBase" id="RU004003"/>
    </source>
</evidence>
<dbReference type="Pfam" id="PF13629">
    <property type="entry name" value="T2SS-T3SS_pil_N"/>
    <property type="match status" value="1"/>
</dbReference>
<sequence length="428" mass="46006">MNHIKAKISQVLLVACLLPLPAVAELPVSMELTIGHSRLLETAGIERVAIADPKVAEVRVIEPTEQLLVIGLSTGSTDLRVWQSDGQHRTRVEVVAAPTADQNPALTQLVELIPGVSLSWLEGQPVLTGQPQDIDAKQRLEKLKTMHADITDLTRPAANPDRATVHFKARFVEIKRSTLQDLGLEWSDQSPGITFAYASDLHTNDVFRADLGQSLPAGKLPLDIGQSNSYLGLGLDITAMINLLDESGRVEVIAEPMLSALSGSSASFLAGGEIPIPVPGDGDATTVQFKDYGVSLDITPEVADDQTIQANVAVEVSSVDEAVTVMGVPGFSVRNATTRMKARSGETLVIAGLVDSQQSRAIDRFPGLAELPVIGEFFRSRRNRSENTELIVMLTPSLTPWPQKPDPRAGLAESAPDHDLLPLEEGVR</sequence>
<proteinExistence type="inferred from homology"/>
<feature type="chain" id="PRO_5045375480" evidence="4">
    <location>
        <begin position="25"/>
        <end position="428"/>
    </location>
</feature>
<evidence type="ECO:0000313" key="8">
    <source>
        <dbReference type="Proteomes" id="UP001556709"/>
    </source>
</evidence>
<keyword evidence="8" id="KW-1185">Reference proteome</keyword>
<evidence type="ECO:0000259" key="6">
    <source>
        <dbReference type="Pfam" id="PF13629"/>
    </source>
</evidence>
<feature type="compositionally biased region" description="Basic and acidic residues" evidence="3">
    <location>
        <begin position="415"/>
        <end position="428"/>
    </location>
</feature>
<dbReference type="InterPro" id="IPR004846">
    <property type="entry name" value="T2SS/T3SS_dom"/>
</dbReference>
<comment type="caution">
    <text evidence="7">The sequence shown here is derived from an EMBL/GenBank/DDBJ whole genome shotgun (WGS) entry which is preliminary data.</text>
</comment>
<feature type="domain" description="Type II/III secretion system secretin-like" evidence="5">
    <location>
        <begin position="244"/>
        <end position="398"/>
    </location>
</feature>
<name>A0ABV3TCI0_9GAMM</name>
<dbReference type="RefSeq" id="WP_367958413.1">
    <property type="nucleotide sequence ID" value="NZ_JBAKFK010000002.1"/>
</dbReference>
<evidence type="ECO:0000256" key="4">
    <source>
        <dbReference type="SAM" id="SignalP"/>
    </source>
</evidence>
<gene>
    <name evidence="7" type="ORF">V6X73_06325</name>
</gene>
<dbReference type="EMBL" id="JBAKFM010000002">
    <property type="protein sequence ID" value="MEX0469337.1"/>
    <property type="molecule type" value="Genomic_DNA"/>
</dbReference>
<dbReference type="Proteomes" id="UP001556709">
    <property type="component" value="Unassembled WGS sequence"/>
</dbReference>
<keyword evidence="4" id="KW-0732">Signal</keyword>